<dbReference type="AlphaFoldDB" id="A0A0R3Q8F4"/>
<sequence>LHVYIPHCSLPVSMVYYCLVKLDLIFLEVRLFVFVCSFQF</sequence>
<reference evidence="1" key="1">
    <citation type="submission" date="2017-02" db="UniProtKB">
        <authorList>
            <consortium name="WormBaseParasite"/>
        </authorList>
    </citation>
    <scope>IDENTIFICATION</scope>
</reference>
<evidence type="ECO:0000313" key="1">
    <source>
        <dbReference type="WBParaSite" id="BTMF_0000261201-mRNA-1"/>
    </source>
</evidence>
<proteinExistence type="predicted"/>
<name>A0A0R3Q8F4_9BILA</name>
<accession>A0A0R3Q8F4</accession>
<dbReference type="WBParaSite" id="BTMF_0000261201-mRNA-1">
    <property type="protein sequence ID" value="BTMF_0000261201-mRNA-1"/>
    <property type="gene ID" value="BTMF_0000261201"/>
</dbReference>
<organism evidence="1">
    <name type="scientific">Brugia timori</name>
    <dbReference type="NCBI Taxonomy" id="42155"/>
    <lineage>
        <taxon>Eukaryota</taxon>
        <taxon>Metazoa</taxon>
        <taxon>Ecdysozoa</taxon>
        <taxon>Nematoda</taxon>
        <taxon>Chromadorea</taxon>
        <taxon>Rhabditida</taxon>
        <taxon>Spirurina</taxon>
        <taxon>Spiruromorpha</taxon>
        <taxon>Filarioidea</taxon>
        <taxon>Onchocercidae</taxon>
        <taxon>Brugia</taxon>
    </lineage>
</organism>
<protein>
    <submittedName>
        <fullName evidence="1">Ovule protein</fullName>
    </submittedName>
</protein>